<evidence type="ECO:0000313" key="4">
    <source>
        <dbReference type="EMBL" id="SEM67497.1"/>
    </source>
</evidence>
<dbReference type="Gene3D" id="2.40.50.100">
    <property type="match status" value="2"/>
</dbReference>
<protein>
    <submittedName>
        <fullName evidence="4">Molybdate transport system regulatory protein</fullName>
    </submittedName>
</protein>
<dbReference type="InterPro" id="IPR005116">
    <property type="entry name" value="Transp-assoc_OB_typ1"/>
</dbReference>
<organism evidence="4 5">
    <name type="scientific">Syntrophus gentianae</name>
    <dbReference type="NCBI Taxonomy" id="43775"/>
    <lineage>
        <taxon>Bacteria</taxon>
        <taxon>Pseudomonadati</taxon>
        <taxon>Thermodesulfobacteriota</taxon>
        <taxon>Syntrophia</taxon>
        <taxon>Syntrophales</taxon>
        <taxon>Syntrophaceae</taxon>
        <taxon>Syntrophus</taxon>
    </lineage>
</organism>
<evidence type="ECO:0000256" key="1">
    <source>
        <dbReference type="ARBA" id="ARBA00022505"/>
    </source>
</evidence>
<dbReference type="GO" id="GO:0015689">
    <property type="term" value="P:molybdate ion transport"/>
    <property type="evidence" value="ECO:0007669"/>
    <property type="project" value="InterPro"/>
</dbReference>
<proteinExistence type="predicted"/>
<dbReference type="InterPro" id="IPR051815">
    <property type="entry name" value="Molybdate_resp_trans_reg"/>
</dbReference>
<name>A0A1H8AD70_9BACT</name>
<dbReference type="PROSITE" id="PS51866">
    <property type="entry name" value="MOP"/>
    <property type="match status" value="2"/>
</dbReference>
<feature type="domain" description="Mop" evidence="3">
    <location>
        <begin position="2"/>
        <end position="68"/>
    </location>
</feature>
<feature type="domain" description="Mop" evidence="3">
    <location>
        <begin position="74"/>
        <end position="140"/>
    </location>
</feature>
<dbReference type="STRING" id="43775.SAMN04489760_13321"/>
<dbReference type="InterPro" id="IPR008995">
    <property type="entry name" value="Mo/tungstate-bd_C_term_dom"/>
</dbReference>
<dbReference type="Pfam" id="PF03459">
    <property type="entry name" value="TOBE"/>
    <property type="match status" value="2"/>
</dbReference>
<dbReference type="AlphaFoldDB" id="A0A1H8AD70"/>
<dbReference type="SUPFAM" id="SSF50331">
    <property type="entry name" value="MOP-like"/>
    <property type="match status" value="2"/>
</dbReference>
<gene>
    <name evidence="4" type="ORF">SAMN04489760_13321</name>
</gene>
<dbReference type="InterPro" id="IPR004606">
    <property type="entry name" value="Mop_domain"/>
</dbReference>
<dbReference type="PANTHER" id="PTHR30432:SF1">
    <property type="entry name" value="DNA-BINDING TRANSCRIPTIONAL DUAL REGULATOR MODE"/>
    <property type="match status" value="1"/>
</dbReference>
<evidence type="ECO:0000313" key="5">
    <source>
        <dbReference type="Proteomes" id="UP000198744"/>
    </source>
</evidence>
<reference evidence="4 5" key="1">
    <citation type="submission" date="2016-10" db="EMBL/GenBank/DDBJ databases">
        <authorList>
            <person name="de Groot N.N."/>
        </authorList>
    </citation>
    <scope>NUCLEOTIDE SEQUENCE [LARGE SCALE GENOMIC DNA]</scope>
    <source>
        <strain evidence="4 5">DSM 8423</strain>
    </source>
</reference>
<sequence>MKLSARNVLSGTVSSVKKGAVNTEVVIALKGGPSVAAVITNASADNLALKDGAAASAIIKASSVIVATDMGSAKVSARNVFSGKVVKVIEGPVSAEVDLDIGGGNTLVAVITAESAKKLGLKAGESASAMIKASSIIVGV</sequence>
<evidence type="ECO:0000259" key="3">
    <source>
        <dbReference type="PROSITE" id="PS51866"/>
    </source>
</evidence>
<keyword evidence="5" id="KW-1185">Reference proteome</keyword>
<dbReference type="PANTHER" id="PTHR30432">
    <property type="entry name" value="TRANSCRIPTIONAL REGULATOR MODE"/>
    <property type="match status" value="1"/>
</dbReference>
<dbReference type="EMBL" id="FOBS01000033">
    <property type="protein sequence ID" value="SEM67497.1"/>
    <property type="molecule type" value="Genomic_DNA"/>
</dbReference>
<dbReference type="RefSeq" id="WP_093884577.1">
    <property type="nucleotide sequence ID" value="NZ_FOBS01000033.1"/>
</dbReference>
<dbReference type="OrthoDB" id="9800709at2"/>
<dbReference type="Proteomes" id="UP000198744">
    <property type="component" value="Unassembled WGS sequence"/>
</dbReference>
<accession>A0A1H8AD70</accession>
<dbReference type="NCBIfam" id="TIGR00638">
    <property type="entry name" value="Mop"/>
    <property type="match status" value="2"/>
</dbReference>
<evidence type="ECO:0000256" key="2">
    <source>
        <dbReference type="PROSITE-ProRule" id="PRU01213"/>
    </source>
</evidence>
<keyword evidence="1 2" id="KW-0500">Molybdenum</keyword>